<gene>
    <name evidence="1" type="primary">ybl213_2</name>
    <name evidence="1" type="ORF">NCTC9962_01771</name>
</gene>
<dbReference type="AlphaFoldDB" id="A0A377APR3"/>
<dbReference type="EMBL" id="UGED01000005">
    <property type="protein sequence ID" value="STL28332.1"/>
    <property type="molecule type" value="Genomic_DNA"/>
</dbReference>
<evidence type="ECO:0000313" key="1">
    <source>
        <dbReference type="EMBL" id="STL28332.1"/>
    </source>
</evidence>
<name>A0A377APR3_ECOLX</name>
<reference evidence="1 2" key="1">
    <citation type="submission" date="2018-06" db="EMBL/GenBank/DDBJ databases">
        <authorList>
            <consortium name="Pathogen Informatics"/>
            <person name="Doyle S."/>
        </authorList>
    </citation>
    <scope>NUCLEOTIDE SEQUENCE [LARGE SCALE GENOMIC DNA]</scope>
    <source>
        <strain evidence="1 2">NCTC9962</strain>
    </source>
</reference>
<dbReference type="Proteomes" id="UP000254052">
    <property type="component" value="Unassembled WGS sequence"/>
</dbReference>
<organism evidence="1 2">
    <name type="scientific">Escherichia coli</name>
    <dbReference type="NCBI Taxonomy" id="562"/>
    <lineage>
        <taxon>Bacteria</taxon>
        <taxon>Pseudomonadati</taxon>
        <taxon>Pseudomonadota</taxon>
        <taxon>Gammaproteobacteria</taxon>
        <taxon>Enterobacterales</taxon>
        <taxon>Enterobacteriaceae</taxon>
        <taxon>Escherichia</taxon>
    </lineage>
</organism>
<sequence>MRSGALAHIKQLILALENKHADYPHQLLAELMSATQDCQQADARLCRKKVA</sequence>
<proteinExistence type="predicted"/>
<protein>
    <submittedName>
        <fullName evidence="1">Ybl213</fullName>
    </submittedName>
</protein>
<evidence type="ECO:0000313" key="2">
    <source>
        <dbReference type="Proteomes" id="UP000254052"/>
    </source>
</evidence>
<accession>A0A377APR3</accession>